<dbReference type="PANTHER" id="PTHR43364">
    <property type="entry name" value="NADH-SPECIFIC METHYLGLYOXAL REDUCTASE-RELATED"/>
    <property type="match status" value="1"/>
</dbReference>
<evidence type="ECO:0000313" key="3">
    <source>
        <dbReference type="EMBL" id="OCK85511.1"/>
    </source>
</evidence>
<dbReference type="GO" id="GO:0016491">
    <property type="term" value="F:oxidoreductase activity"/>
    <property type="evidence" value="ECO:0007669"/>
    <property type="project" value="UniProtKB-KW"/>
</dbReference>
<dbReference type="AlphaFoldDB" id="A0A8E2EKJ5"/>
<sequence length="340" mass="38178">MAATKNRIILGLMTMGPDPAHGARITSLDEFKKILDYFQQIGYDEVDTARLYCGGKQEEFTAAAGWKERGLKMATKWYPYFPGAFKAAKLREMMEKSLQELKTDSVDIFYLHAADRTVPVTETLEEMDALHKEGKFSTFGLSNFSAYEIAEIWTICNERGWVKPTLYQGLYNCISRSLETEIVPCCRRYGIDIVIFNPLAGGLLSGRYKTADVPAEGRYSKSQAGDMYRARYFKDATFEALHILEPVLAKHGLTMLEVALRWCVHHSVLNMTKGGNDGVIIGVSSFAHLESNLSNLEKGPLPEDVVKVLDEAWLLVKPTTGNPWHGELKYTYDATTAFAK</sequence>
<dbReference type="Proteomes" id="UP000250266">
    <property type="component" value="Unassembled WGS sequence"/>
</dbReference>
<name>A0A8E2EKJ5_9PEZI</name>
<dbReference type="InterPro" id="IPR050523">
    <property type="entry name" value="AKR_Detox_Biosynth"/>
</dbReference>
<proteinExistence type="predicted"/>
<dbReference type="InterPro" id="IPR020471">
    <property type="entry name" value="AKR"/>
</dbReference>
<dbReference type="EMBL" id="KV744818">
    <property type="protein sequence ID" value="OCK85511.1"/>
    <property type="molecule type" value="Genomic_DNA"/>
</dbReference>
<gene>
    <name evidence="3" type="ORF">K432DRAFT_421767</name>
</gene>
<evidence type="ECO:0000313" key="4">
    <source>
        <dbReference type="Proteomes" id="UP000250266"/>
    </source>
</evidence>
<dbReference type="InterPro" id="IPR036812">
    <property type="entry name" value="NAD(P)_OxRdtase_dom_sf"/>
</dbReference>
<dbReference type="Gene3D" id="3.20.20.100">
    <property type="entry name" value="NADP-dependent oxidoreductase domain"/>
    <property type="match status" value="1"/>
</dbReference>
<reference evidence="3 4" key="1">
    <citation type="journal article" date="2016" name="Nat. Commun.">
        <title>Ectomycorrhizal ecology is imprinted in the genome of the dominant symbiotic fungus Cenococcum geophilum.</title>
        <authorList>
            <consortium name="DOE Joint Genome Institute"/>
            <person name="Peter M."/>
            <person name="Kohler A."/>
            <person name="Ohm R.A."/>
            <person name="Kuo A."/>
            <person name="Krutzmann J."/>
            <person name="Morin E."/>
            <person name="Arend M."/>
            <person name="Barry K.W."/>
            <person name="Binder M."/>
            <person name="Choi C."/>
            <person name="Clum A."/>
            <person name="Copeland A."/>
            <person name="Grisel N."/>
            <person name="Haridas S."/>
            <person name="Kipfer T."/>
            <person name="LaButti K."/>
            <person name="Lindquist E."/>
            <person name="Lipzen A."/>
            <person name="Maire R."/>
            <person name="Meier B."/>
            <person name="Mihaltcheva S."/>
            <person name="Molinier V."/>
            <person name="Murat C."/>
            <person name="Poggeler S."/>
            <person name="Quandt C.A."/>
            <person name="Sperisen C."/>
            <person name="Tritt A."/>
            <person name="Tisserant E."/>
            <person name="Crous P.W."/>
            <person name="Henrissat B."/>
            <person name="Nehls U."/>
            <person name="Egli S."/>
            <person name="Spatafora J.W."/>
            <person name="Grigoriev I.V."/>
            <person name="Martin F.M."/>
        </authorList>
    </citation>
    <scope>NUCLEOTIDE SEQUENCE [LARGE SCALE GENOMIC DNA]</scope>
    <source>
        <strain evidence="3 4">CBS 459.81</strain>
    </source>
</reference>
<dbReference type="InterPro" id="IPR023210">
    <property type="entry name" value="NADP_OxRdtase_dom"/>
</dbReference>
<dbReference type="Pfam" id="PF00248">
    <property type="entry name" value="Aldo_ket_red"/>
    <property type="match status" value="1"/>
</dbReference>
<organism evidence="3 4">
    <name type="scientific">Lepidopterella palustris CBS 459.81</name>
    <dbReference type="NCBI Taxonomy" id="1314670"/>
    <lineage>
        <taxon>Eukaryota</taxon>
        <taxon>Fungi</taxon>
        <taxon>Dikarya</taxon>
        <taxon>Ascomycota</taxon>
        <taxon>Pezizomycotina</taxon>
        <taxon>Dothideomycetes</taxon>
        <taxon>Pleosporomycetidae</taxon>
        <taxon>Mytilinidiales</taxon>
        <taxon>Argynnaceae</taxon>
        <taxon>Lepidopterella</taxon>
    </lineage>
</organism>
<keyword evidence="1" id="KW-0560">Oxidoreductase</keyword>
<dbReference type="PANTHER" id="PTHR43364:SF4">
    <property type="entry name" value="NAD(P)-LINKED OXIDOREDUCTASE SUPERFAMILY PROTEIN"/>
    <property type="match status" value="1"/>
</dbReference>
<dbReference type="OrthoDB" id="2310150at2759"/>
<feature type="domain" description="NADP-dependent oxidoreductase" evidence="2">
    <location>
        <begin position="7"/>
        <end position="313"/>
    </location>
</feature>
<dbReference type="PRINTS" id="PR00069">
    <property type="entry name" value="ALDKETRDTASE"/>
</dbReference>
<evidence type="ECO:0000259" key="2">
    <source>
        <dbReference type="Pfam" id="PF00248"/>
    </source>
</evidence>
<protein>
    <submittedName>
        <fullName evidence="3">Putative aflatoxin b1 aldehyde reductase-like protein</fullName>
    </submittedName>
</protein>
<evidence type="ECO:0000256" key="1">
    <source>
        <dbReference type="ARBA" id="ARBA00023002"/>
    </source>
</evidence>
<keyword evidence="4" id="KW-1185">Reference proteome</keyword>
<dbReference type="CDD" id="cd19075">
    <property type="entry name" value="AKR_AKR7A1-5"/>
    <property type="match status" value="1"/>
</dbReference>
<dbReference type="SUPFAM" id="SSF51430">
    <property type="entry name" value="NAD(P)-linked oxidoreductase"/>
    <property type="match status" value="1"/>
</dbReference>
<accession>A0A8E2EKJ5</accession>